<evidence type="ECO:0000313" key="10">
    <source>
        <dbReference type="EnsemblMetazoa" id="AMEM006340-PA"/>
    </source>
</evidence>
<protein>
    <submittedName>
        <fullName evidence="10">SPOC domain-containing protein</fullName>
    </submittedName>
</protein>
<dbReference type="PANTHER" id="PTHR23189">
    <property type="entry name" value="RNA RECOGNITION MOTIF-CONTAINING"/>
    <property type="match status" value="1"/>
</dbReference>
<dbReference type="Pfam" id="PF07744">
    <property type="entry name" value="SPOC"/>
    <property type="match status" value="1"/>
</dbReference>
<organism evidence="10 11">
    <name type="scientific">Anopheles merus</name>
    <name type="common">Mosquito</name>
    <dbReference type="NCBI Taxonomy" id="30066"/>
    <lineage>
        <taxon>Eukaryota</taxon>
        <taxon>Metazoa</taxon>
        <taxon>Ecdysozoa</taxon>
        <taxon>Arthropoda</taxon>
        <taxon>Hexapoda</taxon>
        <taxon>Insecta</taxon>
        <taxon>Pterygota</taxon>
        <taxon>Neoptera</taxon>
        <taxon>Endopterygota</taxon>
        <taxon>Diptera</taxon>
        <taxon>Nematocera</taxon>
        <taxon>Culicoidea</taxon>
        <taxon>Culicidae</taxon>
        <taxon>Anophelinae</taxon>
        <taxon>Anopheles</taxon>
    </lineage>
</organism>
<dbReference type="GO" id="GO:0003723">
    <property type="term" value="F:RNA binding"/>
    <property type="evidence" value="ECO:0007669"/>
    <property type="project" value="UniProtKB-KW"/>
</dbReference>
<dbReference type="InterPro" id="IPR016194">
    <property type="entry name" value="SPOC-like_C_dom_sf"/>
</dbReference>
<evidence type="ECO:0000256" key="6">
    <source>
        <dbReference type="ARBA" id="ARBA00023163"/>
    </source>
</evidence>
<feature type="region of interest" description="Disordered" evidence="8">
    <location>
        <begin position="138"/>
        <end position="204"/>
    </location>
</feature>
<dbReference type="EnsemblMetazoa" id="AMEM006340-RA">
    <property type="protein sequence ID" value="AMEM006340-PA"/>
    <property type="gene ID" value="AMEM006340"/>
</dbReference>
<feature type="region of interest" description="Disordered" evidence="8">
    <location>
        <begin position="65"/>
        <end position="102"/>
    </location>
</feature>
<feature type="compositionally biased region" description="Polar residues" evidence="8">
    <location>
        <begin position="336"/>
        <end position="360"/>
    </location>
</feature>
<feature type="region of interest" description="Disordered" evidence="8">
    <location>
        <begin position="682"/>
        <end position="708"/>
    </location>
</feature>
<feature type="region of interest" description="Disordered" evidence="8">
    <location>
        <begin position="332"/>
        <end position="384"/>
    </location>
</feature>
<feature type="compositionally biased region" description="Low complexity" evidence="8">
    <location>
        <begin position="543"/>
        <end position="555"/>
    </location>
</feature>
<dbReference type="Gene3D" id="2.40.290.10">
    <property type="match status" value="1"/>
</dbReference>
<keyword evidence="11" id="KW-1185">Reference proteome</keyword>
<evidence type="ECO:0000256" key="7">
    <source>
        <dbReference type="ARBA" id="ARBA00023242"/>
    </source>
</evidence>
<dbReference type="CDD" id="cd21543">
    <property type="entry name" value="SPOC_SHARP"/>
    <property type="match status" value="1"/>
</dbReference>
<reference evidence="10" key="1">
    <citation type="submission" date="2020-05" db="UniProtKB">
        <authorList>
            <consortium name="EnsemblMetazoa"/>
        </authorList>
    </citation>
    <scope>IDENTIFICATION</scope>
    <source>
        <strain evidence="10">MAF</strain>
    </source>
</reference>
<dbReference type="VEuPathDB" id="VectorBase:AMEM21_005358"/>
<feature type="region of interest" description="Disordered" evidence="8">
    <location>
        <begin position="229"/>
        <end position="274"/>
    </location>
</feature>
<dbReference type="Proteomes" id="UP000075903">
    <property type="component" value="Unassembled WGS sequence"/>
</dbReference>
<keyword evidence="4" id="KW-0805">Transcription regulation</keyword>
<feature type="compositionally biased region" description="Basic and acidic residues" evidence="8">
    <location>
        <begin position="250"/>
        <end position="265"/>
    </location>
</feature>
<dbReference type="InterPro" id="IPR010912">
    <property type="entry name" value="SPOC_met"/>
</dbReference>
<accession>A0A182UZJ7</accession>
<keyword evidence="5" id="KW-0175">Coiled coil</keyword>
<evidence type="ECO:0000256" key="1">
    <source>
        <dbReference type="ARBA" id="ARBA00004123"/>
    </source>
</evidence>
<proteinExistence type="predicted"/>
<dbReference type="GO" id="GO:0005634">
    <property type="term" value="C:nucleus"/>
    <property type="evidence" value="ECO:0007669"/>
    <property type="project" value="UniProtKB-SubCell"/>
</dbReference>
<dbReference type="SUPFAM" id="SSF100939">
    <property type="entry name" value="SPOC domain-like"/>
    <property type="match status" value="1"/>
</dbReference>
<dbReference type="STRING" id="30066.A0A182UZJ7"/>
<feature type="region of interest" description="Disordered" evidence="8">
    <location>
        <begin position="738"/>
        <end position="790"/>
    </location>
</feature>
<evidence type="ECO:0000256" key="4">
    <source>
        <dbReference type="ARBA" id="ARBA00023015"/>
    </source>
</evidence>
<feature type="compositionally biased region" description="Low complexity" evidence="8">
    <location>
        <begin position="152"/>
        <end position="161"/>
    </location>
</feature>
<evidence type="ECO:0000256" key="3">
    <source>
        <dbReference type="ARBA" id="ARBA00022884"/>
    </source>
</evidence>
<evidence type="ECO:0000259" key="9">
    <source>
        <dbReference type="PROSITE" id="PS50917"/>
    </source>
</evidence>
<dbReference type="AlphaFoldDB" id="A0A182UZJ7"/>
<dbReference type="FunFam" id="2.40.290.10:FF:000002">
    <property type="entry name" value="Spen family transcriptional repressor"/>
    <property type="match status" value="1"/>
</dbReference>
<sequence>MPIPMDVGKEEHVLTTNTTGMLSAAAVAAAANTRKSRRLLEKDGRSTIDDIIEDVIRNGPSPKVAGGGVMQQQLQQPPPGAGMAPNAQQQSPVAPLGQQQQQQSAIATVNQGLIQTQPQVVMPQQQIIASAGAVGEQQQQQQGVHTTRRTTRQNTTALTATSGVGDMRKSPRSTRKGKDRKISETSTDSSDEKPQQTVPPSVAGNAITMKVQGEPKALDDQQVAGTLSATTPVTPSIQVARPNETASVADKSKSEKSKPTDEAKAPAEIGNQAQPNSLTLIDPVTGEMAVVRHSKEGQYVPMPNAPQPLKKVIAAAAVQSAAAAAEQLKSAGPVSNAASPSPPETLSNSGSPIALSRTSTPGKIIQPPGAAGPGQQGPNVGSAGPIVSQVQQHILSKHPTTGQTIQIAAGSAPGLPVHYQAVQQPGQPTIVHKGAITTVQHKIVQQTSSGIQQQQPPPQHQLQHHKPGEGSAVGLHTIAGKGPIIHQVPTAGGKIVQIQSATGLPPQQQQQQTVNPSGPVGTLQPVGLTKLSNHHVSTPSPPAQQLQPQTQQPPSKGLSPLLHQAPQIMTGAVASPPLKQSHLQGQQPIVTGASSTRVALPTMSPQGQSAHPQLQQATIQRHITIPGTIYDPANLGPDGGFRGGMPRDYVKYVYRSNIPIPRSPMREMPEMEETVAASPPLELRRPASGPRTTAVPLSLQSPGDRVTDSPQGAQIYMGSARIPHPYPETLNARYYEPTIGGPNGASAGPRALSTEPPPAHRPHNLSTSAYSGAPFSVTPSPTPPPSASPATMLHIQRERDQQQQQQQVAAAAAALVQSASGQRLVGERVTSVPPGSGYYYRSEVEHELSDQLHPVALGHGSSSVAASAPLPAHTGGMIPSMGTPQTVAIGSRNIQVATPPITPMGGGSVSGGSAPVVSVVPTPPPVQKDSLDALLQRYPVMWQGLLALKNDHAAVQMHFVYGNPNVAGSSLPSNSDGSTPPLRIAQRMRLEPAQIDGVARKMQMVNEHCMLLALPCGRDRMDVLQQQNNLQTGFITYLQQKQAAGIVNIAAPGSAQAAYVVHIFPSCEFANENLARIAPDLMHRVANIQYLLIVIATV</sequence>
<keyword evidence="2" id="KW-0597">Phosphoprotein</keyword>
<evidence type="ECO:0000256" key="8">
    <source>
        <dbReference type="SAM" id="MobiDB-lite"/>
    </source>
</evidence>
<keyword evidence="6" id="KW-0804">Transcription</keyword>
<evidence type="ECO:0000313" key="11">
    <source>
        <dbReference type="Proteomes" id="UP000075903"/>
    </source>
</evidence>
<dbReference type="PROSITE" id="PS50917">
    <property type="entry name" value="SPOC"/>
    <property type="match status" value="1"/>
</dbReference>
<evidence type="ECO:0000256" key="5">
    <source>
        <dbReference type="ARBA" id="ARBA00023054"/>
    </source>
</evidence>
<keyword evidence="3" id="KW-0694">RNA-binding</keyword>
<dbReference type="VEuPathDB" id="VectorBase:AMEM006340"/>
<feature type="domain" description="SPOC" evidence="9">
    <location>
        <begin position="931"/>
        <end position="1098"/>
    </location>
</feature>
<dbReference type="InterPro" id="IPR012921">
    <property type="entry name" value="SPOC_C"/>
</dbReference>
<evidence type="ECO:0000256" key="2">
    <source>
        <dbReference type="ARBA" id="ARBA00022553"/>
    </source>
</evidence>
<feature type="compositionally biased region" description="Low complexity" evidence="8">
    <location>
        <begin position="70"/>
        <end position="102"/>
    </location>
</feature>
<name>A0A182UZJ7_ANOME</name>
<feature type="region of interest" description="Disordered" evidence="8">
    <location>
        <begin position="503"/>
        <end position="561"/>
    </location>
</feature>
<comment type="subcellular location">
    <subcellularLocation>
        <location evidence="1">Nucleus</location>
    </subcellularLocation>
</comment>
<feature type="region of interest" description="Disordered" evidence="8">
    <location>
        <begin position="447"/>
        <end position="471"/>
    </location>
</feature>
<feature type="compositionally biased region" description="Basic residues" evidence="8">
    <location>
        <begin position="170"/>
        <end position="179"/>
    </location>
</feature>
<keyword evidence="7" id="KW-0539">Nucleus</keyword>